<proteinExistence type="predicted"/>
<organism evidence="1 2">
    <name type="scientific">Aspergillus costaricaensis CBS 115574</name>
    <dbReference type="NCBI Taxonomy" id="1448317"/>
    <lineage>
        <taxon>Eukaryota</taxon>
        <taxon>Fungi</taxon>
        <taxon>Dikarya</taxon>
        <taxon>Ascomycota</taxon>
        <taxon>Pezizomycotina</taxon>
        <taxon>Eurotiomycetes</taxon>
        <taxon>Eurotiomycetidae</taxon>
        <taxon>Eurotiales</taxon>
        <taxon>Aspergillaceae</taxon>
        <taxon>Aspergillus</taxon>
        <taxon>Aspergillus subgen. Circumdati</taxon>
    </lineage>
</organism>
<dbReference type="EMBL" id="KZ824544">
    <property type="protein sequence ID" value="RAK90422.1"/>
    <property type="molecule type" value="Genomic_DNA"/>
</dbReference>
<protein>
    <submittedName>
        <fullName evidence="1">Uncharacterized protein</fullName>
    </submittedName>
</protein>
<feature type="non-terminal residue" evidence="1">
    <location>
        <position position="1"/>
    </location>
</feature>
<dbReference type="Proteomes" id="UP000249748">
    <property type="component" value="Unassembled WGS sequence"/>
</dbReference>
<reference evidence="1" key="1">
    <citation type="submission" date="2018-02" db="EMBL/GenBank/DDBJ databases">
        <title>The genomes of Aspergillus section Nigri reveals drivers in fungal speciation.</title>
        <authorList>
            <consortium name="DOE Joint Genome Institute"/>
            <person name="Vesth T.C."/>
            <person name="Nybo J."/>
            <person name="Theobald S."/>
            <person name="Brandl J."/>
            <person name="Frisvad J.C."/>
            <person name="Nielsen K.F."/>
            <person name="Lyhne E.K."/>
            <person name="Kogle M.E."/>
            <person name="Kuo A."/>
            <person name="Riley R."/>
            <person name="Clum A."/>
            <person name="Nolan M."/>
            <person name="Lipzen A."/>
            <person name="Salamov A."/>
            <person name="Henrissat B."/>
            <person name="Wiebenga A."/>
            <person name="De vries R.P."/>
            <person name="Grigoriev I.V."/>
            <person name="Mortensen U.H."/>
            <person name="Andersen M.R."/>
            <person name="Baker S.E."/>
        </authorList>
    </citation>
    <scope>NUCLEOTIDE SEQUENCE</scope>
    <source>
        <strain evidence="1">CBS 115574</strain>
    </source>
</reference>
<sequence>NNNVLKLIKADYTWILLIYKRYPYNIQRADIIRLLIIYSKSNIYSDLDISPKLAKYI</sequence>
<evidence type="ECO:0000313" key="2">
    <source>
        <dbReference type="Proteomes" id="UP000249748"/>
    </source>
</evidence>
<gene>
    <name evidence="1" type="ORF">BO79DRAFT_143417</name>
</gene>
<name>A0ACD1IJA0_9EURO</name>
<evidence type="ECO:0000313" key="1">
    <source>
        <dbReference type="EMBL" id="RAK90422.1"/>
    </source>
</evidence>
<keyword evidence="2" id="KW-1185">Reference proteome</keyword>
<accession>A0ACD1IJA0</accession>